<reference evidence="2" key="2">
    <citation type="submission" date="2018-05" db="EMBL/GenBank/DDBJ databases">
        <title>OpunRS2 (Oryza punctata Reference Sequence Version 2).</title>
        <authorList>
            <person name="Zhang J."/>
            <person name="Kudrna D."/>
            <person name="Lee S."/>
            <person name="Talag J."/>
            <person name="Welchert J."/>
            <person name="Wing R.A."/>
        </authorList>
    </citation>
    <scope>NUCLEOTIDE SEQUENCE [LARGE SCALE GENOMIC DNA]</scope>
</reference>
<dbReference type="Proteomes" id="UP000026962">
    <property type="component" value="Chromosome 2"/>
</dbReference>
<name>A0A0E0JZG2_ORYPU</name>
<evidence type="ECO:0000313" key="2">
    <source>
        <dbReference type="EnsemblPlants" id="OPUNC02G13800.1"/>
    </source>
</evidence>
<accession>A0A0E0JZG2</accession>
<organism evidence="2">
    <name type="scientific">Oryza punctata</name>
    <name type="common">Red rice</name>
    <dbReference type="NCBI Taxonomy" id="4537"/>
    <lineage>
        <taxon>Eukaryota</taxon>
        <taxon>Viridiplantae</taxon>
        <taxon>Streptophyta</taxon>
        <taxon>Embryophyta</taxon>
        <taxon>Tracheophyta</taxon>
        <taxon>Spermatophyta</taxon>
        <taxon>Magnoliopsida</taxon>
        <taxon>Liliopsida</taxon>
        <taxon>Poales</taxon>
        <taxon>Poaceae</taxon>
        <taxon>BOP clade</taxon>
        <taxon>Oryzoideae</taxon>
        <taxon>Oryzeae</taxon>
        <taxon>Oryzinae</taxon>
        <taxon>Oryza</taxon>
    </lineage>
</organism>
<dbReference type="Gramene" id="OPUNC02G13800.1">
    <property type="protein sequence ID" value="OPUNC02G13800.1"/>
    <property type="gene ID" value="OPUNC02G13800"/>
</dbReference>
<proteinExistence type="predicted"/>
<protein>
    <submittedName>
        <fullName evidence="2">Uncharacterized protein</fullName>
    </submittedName>
</protein>
<evidence type="ECO:0000256" key="1">
    <source>
        <dbReference type="SAM" id="MobiDB-lite"/>
    </source>
</evidence>
<keyword evidence="3" id="KW-1185">Reference proteome</keyword>
<feature type="region of interest" description="Disordered" evidence="1">
    <location>
        <begin position="24"/>
        <end position="53"/>
    </location>
</feature>
<reference evidence="2" key="1">
    <citation type="submission" date="2015-04" db="UniProtKB">
        <authorList>
            <consortium name="EnsemblPlants"/>
        </authorList>
    </citation>
    <scope>IDENTIFICATION</scope>
</reference>
<dbReference type="HOGENOM" id="CLU_2626226_0_0_1"/>
<feature type="compositionally biased region" description="Basic residues" evidence="1">
    <location>
        <begin position="38"/>
        <end position="51"/>
    </location>
</feature>
<evidence type="ECO:0000313" key="3">
    <source>
        <dbReference type="Proteomes" id="UP000026962"/>
    </source>
</evidence>
<dbReference type="AlphaFoldDB" id="A0A0E0JZG2"/>
<sequence length="78" mass="8741">MVSPALFGLANFVAIATKVVEVNNPSNHGKISVPPPRRLGHHSHSKHRQPRLPRELGSRWVGFLDESVRLSDLDMDKH</sequence>
<dbReference type="EnsemblPlants" id="OPUNC02G13800.1">
    <property type="protein sequence ID" value="OPUNC02G13800.1"/>
    <property type="gene ID" value="OPUNC02G13800"/>
</dbReference>